<evidence type="ECO:0000313" key="1">
    <source>
        <dbReference type="EMBL" id="POZ51368.1"/>
    </source>
</evidence>
<dbReference type="NCBIfam" id="TIGR03696">
    <property type="entry name" value="Rhs_assc_core"/>
    <property type="match status" value="1"/>
</dbReference>
<dbReference type="InterPro" id="IPR050708">
    <property type="entry name" value="T6SS_VgrG/RHS"/>
</dbReference>
<reference evidence="1 2" key="1">
    <citation type="submission" date="2017-11" db="EMBL/GenBank/DDBJ databases">
        <title>Draft Genome Sequence of Methylobacter psychrotolerans Sph1T, an Obligate Methanotroph from Low-Temperature Environments.</title>
        <authorList>
            <person name="Oshkin I.Y."/>
            <person name="Miroshnikov K."/>
            <person name="Belova S.E."/>
            <person name="Korzhenkov A."/>
            <person name="Toshchakov S.V."/>
            <person name="Dedysh S.N."/>
        </authorList>
    </citation>
    <scope>NUCLEOTIDE SEQUENCE [LARGE SCALE GENOMIC DNA]</scope>
    <source>
        <strain evidence="1 2">Sph1</strain>
    </source>
</reference>
<dbReference type="PRINTS" id="PR00394">
    <property type="entry name" value="RHSPROTEIN"/>
</dbReference>
<evidence type="ECO:0000313" key="2">
    <source>
        <dbReference type="Proteomes" id="UP000237423"/>
    </source>
</evidence>
<dbReference type="RefSeq" id="WP_103974703.1">
    <property type="nucleotide sequence ID" value="NZ_PGFZ01000006.1"/>
</dbReference>
<protein>
    <submittedName>
        <fullName evidence="1">RHS repeat protein</fullName>
    </submittedName>
</protein>
<name>A0A2S5CKP3_9GAMM</name>
<accession>A0A2S5CKP3</accession>
<sequence length="1515" mass="168789">MMSTLNSIFPTLERHLSFGRVIGLPLLLGIFLVINIAEANPGLAYESLPGELRVEQSDKNRVPQVEFQTEPLFGSILLKETDYRGEGQFPLEFIRYNASPQPTSEVNCAQDAGLYENWTHSYSSCLVSHLNYGGPSSNRTITVCTMGICTMFGETLKPPRQDVRDTLVRNGVINGVAYSWVYTQFKTGIREAYDSNYRLVARFDRSGIEHRLAYITMTSSTGSQWTRLSTVTHVPSGRQLVFQYSPSPGFYLQSITDPSGNLYTYALYSYDRLTDPGTVTFPSADDGGAQLVRSYTVDSKGCHLGGGNHLMGYSYLSNIDELGINQLNIEFMGGQDEKFCDPIYAVSGFWYTKVTKAGHNARPMIGTHYYDPGHEEFFTNAELFADTDTAAYRSLDIKRTYISANGPVLQDSQILRPESVSPRCAGCDDDYQNYTYSTTGDLLTRTDYLNRKTVFVNDTRGLPLTETEAADTTDARVTTRTWDTRFPLMTSEIRGAVAKEWRYNNYGHLVKEIVRPASEDLVSDNCPVGSLTCHQTNYMYVYYNIAHANEIGASENRVITKTIKKGPRPGVQTITEYRDNGDLWKITDAKGHVTEVLATNAHGQITQLKDSNGRVTDNVYNNLRQLVSSSVASDKTSYTYYTNGRLKTLTQPDSTVFTYTYTKAGSVKTVSRKAGEAGDVIDQLEYQRDSRGHILKIIATRNGAETQTWINSFDTQGRLETSKDGTNKWSVNNTYNDNNLLRETCRSDELDDNDSVSEMCDINDYNNRNELWRTFFAARLTDGTLGNKTRLLTLGFDPAGRINQVTDPLGINTFITNNEVGRHTIEQSSDFGKREADFDLAGNEAFKTDPDGYDATKAFDNLDRLTQADYSDGGNLTQLWDVPALPEGQAGSADNYKGRLSSISRLNAAPEGSAEVSEAYVLNQRGDKTSIVQSIDGRPDKTVGIEVTVGADGTGRPKKLTYPGGLVIDYLYNNSDGRVHQVNAIKGGITYEVAKDITWQPLINRLRSLTFGNNYQYWRDRDAGGRLSRVRVIKADGVSNAFYAPVRYDARNRVNGYGNITFGYDDLDHLKLQGLIDTANPARTELEHDNNGNLTEWRKYDNNNALQAKDTLTYVTSPYLRNRLIQEAISPSPNGGLDGWNDPYTHDLSGYVKTHGRFNFRYDHSRSLNLFGIDGNKTRYVYDGWRRRVLKIQSGNETRYFYDANDHLIYEQAADGSQRNYVWLGDIPLAVLDQDAAGTITARYYIETDFTNTPRFLRRASDNATVWEWPVAPYGNAKPTGPVTFNLRYPGQYFDAESGLHYNHTRYFQPRTGRYLQPDLIKLEGGVNVYTYADGNPVHYTDPTGTFVCASFGQSENCTDGQRPPPTGTPTNGPLSPIGIAKTAATAASLAMPGLRGVKPVISAVAVPGRVQSRINLKNEGMEHVVARHLSSKTNASQFSITEGEVRGLLQSKDVVNTPVSRTIDTKGGLLYVREFDAGRAIGFDKFSGGQETSTMTILTNKFGELESAFPGMLK</sequence>
<dbReference type="EMBL" id="PGFZ01000006">
    <property type="protein sequence ID" value="POZ51368.1"/>
    <property type="molecule type" value="Genomic_DNA"/>
</dbReference>
<organism evidence="1 2">
    <name type="scientific">Methylovulum psychrotolerans</name>
    <dbReference type="NCBI Taxonomy" id="1704499"/>
    <lineage>
        <taxon>Bacteria</taxon>
        <taxon>Pseudomonadati</taxon>
        <taxon>Pseudomonadota</taxon>
        <taxon>Gammaproteobacteria</taxon>
        <taxon>Methylococcales</taxon>
        <taxon>Methylococcaceae</taxon>
        <taxon>Methylovulum</taxon>
    </lineage>
</organism>
<dbReference type="PANTHER" id="PTHR32305:SF15">
    <property type="entry name" value="PROTEIN RHSA-RELATED"/>
    <property type="match status" value="1"/>
</dbReference>
<dbReference type="InterPro" id="IPR022385">
    <property type="entry name" value="Rhs_assc_core"/>
</dbReference>
<dbReference type="Proteomes" id="UP000237423">
    <property type="component" value="Unassembled WGS sequence"/>
</dbReference>
<dbReference type="PANTHER" id="PTHR32305">
    <property type="match status" value="1"/>
</dbReference>
<dbReference type="Gene3D" id="2.180.10.10">
    <property type="entry name" value="RHS repeat-associated core"/>
    <property type="match status" value="1"/>
</dbReference>
<gene>
    <name evidence="1" type="ORF">AADEFJLK_02817</name>
</gene>
<proteinExistence type="predicted"/>
<comment type="caution">
    <text evidence="1">The sequence shown here is derived from an EMBL/GenBank/DDBJ whole genome shotgun (WGS) entry which is preliminary data.</text>
</comment>